<dbReference type="GO" id="GO:0008757">
    <property type="term" value="F:S-adenosylmethionine-dependent methyltransferase activity"/>
    <property type="evidence" value="ECO:0007669"/>
    <property type="project" value="InterPro"/>
</dbReference>
<dbReference type="InterPro" id="IPR013216">
    <property type="entry name" value="Methyltransf_11"/>
</dbReference>
<dbReference type="Gene3D" id="3.40.50.150">
    <property type="entry name" value="Vaccinia Virus protein VP39"/>
    <property type="match status" value="1"/>
</dbReference>
<dbReference type="InterPro" id="IPR029063">
    <property type="entry name" value="SAM-dependent_MTases_sf"/>
</dbReference>
<dbReference type="AlphaFoldDB" id="A0A369UME5"/>
<sequence length="255" mass="27457">MKFRSLLIVAVALVAWTNVPAKSASGVPTYIASAVTDSARPPDDKAQDAKRKPDEVLAFAGIKPGDKVVDLMPGSGYYSRIFGKIVGTTGTVYALQPTEMDKAAPKGLQSLKTFAGTPAYPNVTVLVQSAAAIAIPEQVDMVWTSQNYHDLHDPFMGSPDMARFNRSIFDALKPGGIFLVLDHAAAEGSGLSRTDDLHRIDPAAVKAEITAAGFEFVGESKVLRNAEDKHSLSIYDPSIKGKTDKFIYKFRKPLS</sequence>
<evidence type="ECO:0000259" key="2">
    <source>
        <dbReference type="Pfam" id="PF08241"/>
    </source>
</evidence>
<keyword evidence="3" id="KW-0808">Transferase</keyword>
<dbReference type="Pfam" id="PF08241">
    <property type="entry name" value="Methyltransf_11"/>
    <property type="match status" value="1"/>
</dbReference>
<evidence type="ECO:0000313" key="3">
    <source>
        <dbReference type="EMBL" id="RDD81766.1"/>
    </source>
</evidence>
<dbReference type="EMBL" id="QQAH01000009">
    <property type="protein sequence ID" value="RDD81766.1"/>
    <property type="molecule type" value="Genomic_DNA"/>
</dbReference>
<keyword evidence="3" id="KW-0489">Methyltransferase</keyword>
<proteinExistence type="predicted"/>
<evidence type="ECO:0000313" key="4">
    <source>
        <dbReference type="Proteomes" id="UP000253782"/>
    </source>
</evidence>
<protein>
    <submittedName>
        <fullName evidence="3">Methyltransferase domain-containing protein</fullName>
    </submittedName>
</protein>
<dbReference type="Proteomes" id="UP000253782">
    <property type="component" value="Unassembled WGS sequence"/>
</dbReference>
<dbReference type="PIRSF" id="PIRSF031679">
    <property type="entry name" value="Mtase_Alr7345_prd"/>
    <property type="match status" value="1"/>
</dbReference>
<gene>
    <name evidence="3" type="ORF">DVJ77_11470</name>
</gene>
<dbReference type="InterPro" id="IPR016980">
    <property type="entry name" value="S-AdoMet-dep_MeTrfase_Alr7345"/>
</dbReference>
<keyword evidence="4" id="KW-1185">Reference proteome</keyword>
<dbReference type="CDD" id="cd02440">
    <property type="entry name" value="AdoMet_MTases"/>
    <property type="match status" value="1"/>
</dbReference>
<name>A0A369UME5_9GAMM</name>
<accession>A0A369UME5</accession>
<dbReference type="GO" id="GO:0032259">
    <property type="term" value="P:methylation"/>
    <property type="evidence" value="ECO:0007669"/>
    <property type="project" value="UniProtKB-KW"/>
</dbReference>
<reference evidence="3 4" key="1">
    <citation type="submission" date="2018-07" db="EMBL/GenBank/DDBJ databases">
        <title>Dyella tabacisoli L4-6T, whole genome shotgun sequence.</title>
        <authorList>
            <person name="Zhou X.-K."/>
            <person name="Li W.-J."/>
            <person name="Duan Y.-Q."/>
        </authorList>
    </citation>
    <scope>NUCLEOTIDE SEQUENCE [LARGE SCALE GENOMIC DNA]</scope>
    <source>
        <strain evidence="3 4">L4-6</strain>
    </source>
</reference>
<feature type="signal peptide" evidence="1">
    <location>
        <begin position="1"/>
        <end position="21"/>
    </location>
</feature>
<dbReference type="SUPFAM" id="SSF53335">
    <property type="entry name" value="S-adenosyl-L-methionine-dependent methyltransferases"/>
    <property type="match status" value="1"/>
</dbReference>
<keyword evidence="1" id="KW-0732">Signal</keyword>
<comment type="caution">
    <text evidence="3">The sequence shown here is derived from an EMBL/GenBank/DDBJ whole genome shotgun (WGS) entry which is preliminary data.</text>
</comment>
<feature type="chain" id="PRO_5016588365" evidence="1">
    <location>
        <begin position="22"/>
        <end position="255"/>
    </location>
</feature>
<evidence type="ECO:0000256" key="1">
    <source>
        <dbReference type="SAM" id="SignalP"/>
    </source>
</evidence>
<feature type="domain" description="Methyltransferase type 11" evidence="2">
    <location>
        <begin position="72"/>
        <end position="180"/>
    </location>
</feature>
<organism evidence="3 4">
    <name type="scientific">Dyella tabacisoli</name>
    <dbReference type="NCBI Taxonomy" id="2282381"/>
    <lineage>
        <taxon>Bacteria</taxon>
        <taxon>Pseudomonadati</taxon>
        <taxon>Pseudomonadota</taxon>
        <taxon>Gammaproteobacteria</taxon>
        <taxon>Lysobacterales</taxon>
        <taxon>Rhodanobacteraceae</taxon>
        <taxon>Dyella</taxon>
    </lineage>
</organism>
<dbReference type="OrthoDB" id="9801692at2"/>